<dbReference type="PANTHER" id="PTHR33625:SF3">
    <property type="entry name" value="OS04G0550700 PROTEIN"/>
    <property type="match status" value="1"/>
</dbReference>
<reference evidence="2" key="1">
    <citation type="submission" date="2020-08" db="EMBL/GenBank/DDBJ databases">
        <title>Plant Genome Project.</title>
        <authorList>
            <person name="Zhang R.-G."/>
        </authorList>
    </citation>
    <scope>NUCLEOTIDE SEQUENCE</scope>
    <source>
        <strain evidence="2">WSP0</strain>
        <tissue evidence="2">Leaf</tissue>
    </source>
</reference>
<feature type="region of interest" description="Disordered" evidence="1">
    <location>
        <begin position="1"/>
        <end position="94"/>
    </location>
</feature>
<keyword evidence="3" id="KW-1185">Reference proteome</keyword>
<proteinExistence type="predicted"/>
<dbReference type="EMBL" id="JACTNZ010000009">
    <property type="protein sequence ID" value="KAG5533679.1"/>
    <property type="molecule type" value="Genomic_DNA"/>
</dbReference>
<comment type="caution">
    <text evidence="2">The sequence shown here is derived from an EMBL/GenBank/DDBJ whole genome shotgun (WGS) entry which is preliminary data.</text>
</comment>
<name>A0AAV6J272_9ERIC</name>
<feature type="region of interest" description="Disordered" evidence="1">
    <location>
        <begin position="137"/>
        <end position="162"/>
    </location>
</feature>
<accession>A0AAV6J272</accession>
<evidence type="ECO:0000313" key="2">
    <source>
        <dbReference type="EMBL" id="KAG5533679.1"/>
    </source>
</evidence>
<evidence type="ECO:0000313" key="3">
    <source>
        <dbReference type="Proteomes" id="UP000823749"/>
    </source>
</evidence>
<feature type="compositionally biased region" description="Acidic residues" evidence="1">
    <location>
        <begin position="140"/>
        <end position="150"/>
    </location>
</feature>
<dbReference type="AlphaFoldDB" id="A0AAV6J272"/>
<feature type="compositionally biased region" description="Gly residues" evidence="1">
    <location>
        <begin position="9"/>
        <end position="29"/>
    </location>
</feature>
<dbReference type="Proteomes" id="UP000823749">
    <property type="component" value="Chromosome 9"/>
</dbReference>
<feature type="compositionally biased region" description="Low complexity" evidence="1">
    <location>
        <begin position="46"/>
        <end position="58"/>
    </location>
</feature>
<dbReference type="PANTHER" id="PTHR33625">
    <property type="entry name" value="OS08G0179900 PROTEIN"/>
    <property type="match status" value="1"/>
</dbReference>
<organism evidence="2 3">
    <name type="scientific">Rhododendron griersonianum</name>
    <dbReference type="NCBI Taxonomy" id="479676"/>
    <lineage>
        <taxon>Eukaryota</taxon>
        <taxon>Viridiplantae</taxon>
        <taxon>Streptophyta</taxon>
        <taxon>Embryophyta</taxon>
        <taxon>Tracheophyta</taxon>
        <taxon>Spermatophyta</taxon>
        <taxon>Magnoliopsida</taxon>
        <taxon>eudicotyledons</taxon>
        <taxon>Gunneridae</taxon>
        <taxon>Pentapetalae</taxon>
        <taxon>asterids</taxon>
        <taxon>Ericales</taxon>
        <taxon>Ericaceae</taxon>
        <taxon>Ericoideae</taxon>
        <taxon>Rhodoreae</taxon>
        <taxon>Rhododendron</taxon>
    </lineage>
</organism>
<sequence>MWPPLMGKGAMGGAGGGGRAGGGGGGGGMLRTVRKSVRGSVKDPFSHSSSTASTTSTHTYKRGKNPSDVLSLSSSTSSSPFGHPVSAPSDSEGFEWECVDGSEYERGFDFGSVPSKDEVQFTVSSLLQALNPASSSMSIEDYDSDKDVPDETTSPTVMGKRVSSVGSLGTELDWIEPSLQLCNPRMLRPYGSNGVYDAFHLLQTEPCVQRMVVSLSSDKAVWDAVLNNEVVQELRNSLGQAEDSGSENRDDGSHGSDAATNILTWIFDNTKAKVMELIEKITNLVSVLLQPPEVEQATEDTNAFNRMVRASIFLSIVVLFIVVSERSCK</sequence>
<evidence type="ECO:0000256" key="1">
    <source>
        <dbReference type="SAM" id="MobiDB-lite"/>
    </source>
</evidence>
<protein>
    <submittedName>
        <fullName evidence="2">Uncharacterized protein</fullName>
    </submittedName>
</protein>
<gene>
    <name evidence="2" type="ORF">RHGRI_027757</name>
</gene>
<feature type="compositionally biased region" description="Low complexity" evidence="1">
    <location>
        <begin position="70"/>
        <end position="79"/>
    </location>
</feature>